<organism evidence="1 2">
    <name type="scientific">Neorhizobium galegae bv. orientalis str. HAMBI 540</name>
    <dbReference type="NCBI Taxonomy" id="1028800"/>
    <lineage>
        <taxon>Bacteria</taxon>
        <taxon>Pseudomonadati</taxon>
        <taxon>Pseudomonadota</taxon>
        <taxon>Alphaproteobacteria</taxon>
        <taxon>Hyphomicrobiales</taxon>
        <taxon>Rhizobiaceae</taxon>
        <taxon>Rhizobium/Agrobacterium group</taxon>
        <taxon>Neorhizobium</taxon>
    </lineage>
</organism>
<proteinExistence type="predicted"/>
<dbReference type="OrthoDB" id="7619050at2"/>
<gene>
    <name evidence="1" type="ORF">RG540_CH14030</name>
</gene>
<dbReference type="KEGG" id="ngg:RG540_CH14030"/>
<dbReference type="EMBL" id="HG938353">
    <property type="protein sequence ID" value="CDN47583.1"/>
    <property type="molecule type" value="Genomic_DNA"/>
</dbReference>
<dbReference type="eggNOG" id="ENOG5033Q0Q">
    <property type="taxonomic scope" value="Bacteria"/>
</dbReference>
<evidence type="ECO:0000313" key="1">
    <source>
        <dbReference type="EMBL" id="CDN47583.1"/>
    </source>
</evidence>
<dbReference type="RefSeq" id="WP_051909258.1">
    <property type="nucleotide sequence ID" value="NZ_HG938353.1"/>
</dbReference>
<dbReference type="GeneID" id="24259009"/>
<dbReference type="PATRIC" id="fig|1028800.3.peg.1417"/>
<dbReference type="Proteomes" id="UP000028181">
    <property type="component" value="Chromosome I"/>
</dbReference>
<accession>A0A068SMW7</accession>
<name>A0A068SMW7_NEOGA</name>
<dbReference type="HOGENOM" id="CLU_1676166_0_0_5"/>
<keyword evidence="2" id="KW-1185">Reference proteome</keyword>
<evidence type="ECO:0000313" key="2">
    <source>
        <dbReference type="Proteomes" id="UP000028181"/>
    </source>
</evidence>
<reference evidence="2" key="1">
    <citation type="journal article" date="2014" name="BMC Genomics">
        <title>Genome sequencing of two Neorhizobium galegae strains reveals a noeT gene responsible for the unusual acetylation of the nodulation factors.</title>
        <authorList>
            <person name="Osterman J."/>
            <person name="Marsh J."/>
            <person name="Laine P.K."/>
            <person name="Zeng Z."/>
            <person name="Alatalo E."/>
            <person name="Sullivan J.T."/>
            <person name="Young J.P."/>
            <person name="Thomas-Oates J."/>
            <person name="Paulin L."/>
            <person name="Lindstrom K."/>
        </authorList>
    </citation>
    <scope>NUCLEOTIDE SEQUENCE [LARGE SCALE GENOMIC DNA]</scope>
    <source>
        <strain evidence="2">HAMBI 540</strain>
    </source>
</reference>
<sequence>MFKTEFQPFVCEGDRITCTVDGIEFTARLEHDWDSKPTDFECYTKRQVEAWRGDEWHFFGVVISAELEGIDLGDYLASLWGIEGNFPSRRKNPNRYFRTVANELLPEAFAAARNELERVRSVVAIAA</sequence>
<dbReference type="AlphaFoldDB" id="A0A068SMW7"/>
<protein>
    <submittedName>
        <fullName evidence="1">Uncharacterized protein</fullName>
    </submittedName>
</protein>